<dbReference type="RefSeq" id="WP_289453382.1">
    <property type="nucleotide sequence ID" value="NZ_JAUCGQ010000001.1"/>
</dbReference>
<dbReference type="NCBIfam" id="NF008425">
    <property type="entry name" value="PRK11259.1"/>
    <property type="match status" value="1"/>
</dbReference>
<evidence type="ECO:0000259" key="5">
    <source>
        <dbReference type="Pfam" id="PF01266"/>
    </source>
</evidence>
<reference evidence="6 7" key="1">
    <citation type="submission" date="2023-06" db="EMBL/GenBank/DDBJ databases">
        <title>Cellulomonas sp. MW4 Whole genome sequence.</title>
        <authorList>
            <person name="Park S."/>
        </authorList>
    </citation>
    <scope>NUCLEOTIDE SEQUENCE [LARGE SCALE GENOMIC DNA]</scope>
    <source>
        <strain evidence="6 7">MW4</strain>
    </source>
</reference>
<dbReference type="EC" id="1.5.3.2" evidence="6"/>
<evidence type="ECO:0000256" key="2">
    <source>
        <dbReference type="ARBA" id="ARBA00022630"/>
    </source>
</evidence>
<dbReference type="PANTHER" id="PTHR10961">
    <property type="entry name" value="PEROXISOMAL SARCOSINE OXIDASE"/>
    <property type="match status" value="1"/>
</dbReference>
<evidence type="ECO:0000256" key="1">
    <source>
        <dbReference type="ARBA" id="ARBA00001974"/>
    </source>
</evidence>
<evidence type="ECO:0000256" key="3">
    <source>
        <dbReference type="ARBA" id="ARBA00022827"/>
    </source>
</evidence>
<evidence type="ECO:0000313" key="7">
    <source>
        <dbReference type="Proteomes" id="UP001529338"/>
    </source>
</evidence>
<dbReference type="InterPro" id="IPR045170">
    <property type="entry name" value="MTOX"/>
</dbReference>
<dbReference type="SUPFAM" id="SSF54373">
    <property type="entry name" value="FAD-linked reductases, C-terminal domain"/>
    <property type="match status" value="1"/>
</dbReference>
<dbReference type="Gene3D" id="3.30.9.10">
    <property type="entry name" value="D-Amino Acid Oxidase, subunit A, domain 2"/>
    <property type="match status" value="1"/>
</dbReference>
<dbReference type="InterPro" id="IPR006076">
    <property type="entry name" value="FAD-dep_OxRdtase"/>
</dbReference>
<dbReference type="Proteomes" id="UP001529338">
    <property type="component" value="Unassembled WGS sequence"/>
</dbReference>
<evidence type="ECO:0000313" key="6">
    <source>
        <dbReference type="EMBL" id="MDM7853866.1"/>
    </source>
</evidence>
<keyword evidence="2" id="KW-0285">Flavoprotein</keyword>
<dbReference type="InterPro" id="IPR036188">
    <property type="entry name" value="FAD/NAD-bd_sf"/>
</dbReference>
<comment type="caution">
    <text evidence="6">The sequence shown here is derived from an EMBL/GenBank/DDBJ whole genome shotgun (WGS) entry which is preliminary data.</text>
</comment>
<evidence type="ECO:0000256" key="4">
    <source>
        <dbReference type="ARBA" id="ARBA00023002"/>
    </source>
</evidence>
<keyword evidence="3" id="KW-0274">FAD</keyword>
<gene>
    <name evidence="6" type="primary">solA</name>
    <name evidence="6" type="ORF">QRT04_02885</name>
</gene>
<dbReference type="Pfam" id="PF01266">
    <property type="entry name" value="DAO"/>
    <property type="match status" value="1"/>
</dbReference>
<dbReference type="SUPFAM" id="SSF51905">
    <property type="entry name" value="FAD/NAD(P)-binding domain"/>
    <property type="match status" value="1"/>
</dbReference>
<proteinExistence type="predicted"/>
<organism evidence="6 7">
    <name type="scientific">Cellulomonas alba</name>
    <dbReference type="NCBI Taxonomy" id="3053467"/>
    <lineage>
        <taxon>Bacteria</taxon>
        <taxon>Bacillati</taxon>
        <taxon>Actinomycetota</taxon>
        <taxon>Actinomycetes</taxon>
        <taxon>Micrococcales</taxon>
        <taxon>Cellulomonadaceae</taxon>
        <taxon>Cellulomonas</taxon>
    </lineage>
</organism>
<protein>
    <submittedName>
        <fullName evidence="6">N-methyl-L-tryptophan oxidase</fullName>
        <ecNumber evidence="6">1.5.3.2</ecNumber>
    </submittedName>
</protein>
<dbReference type="Gene3D" id="3.50.50.60">
    <property type="entry name" value="FAD/NAD(P)-binding domain"/>
    <property type="match status" value="1"/>
</dbReference>
<dbReference type="EMBL" id="JAUCGQ010000001">
    <property type="protein sequence ID" value="MDM7853866.1"/>
    <property type="molecule type" value="Genomic_DNA"/>
</dbReference>
<sequence length="374" mass="39769">MTVVDHVVVGGGAMGSAAAWRLAARGRSVLLLERFGPGHVNGASHGSSRIYRNSYATDDYLDLAAEALRLWRRLEDETSEHLLTITGAVSHGRGRADLDAIAAAFARRGLPFEWLDAADAEARWPGLRFEGRVLVETETAGRLHADRAVAALQAAAVARGAQVVHESPVRAIEAHADHVVVATDGGSVRARSVVVAAGAWSAQVLDGLVELPPLVVTQEQPAHFALRPGVDASRWPAFTHLPAAPHRWPSGTYGLAAPGEGVKVGFHAVGPVTDPDRRTFRPEPGQLDALRAYVDRWLPGADPDVLEPVSCTYTCTPDHDFVIDRVGSVVVAAGFSGHGFKFVPAVGRLLADLATDPDAPTLPRFALRRARVAA</sequence>
<name>A0ABT7SCE6_9CELL</name>
<accession>A0ABT7SCE6</accession>
<dbReference type="GO" id="GO:0050131">
    <property type="term" value="F:N-methyl-L-amino-acid oxidase activity"/>
    <property type="evidence" value="ECO:0007669"/>
    <property type="project" value="UniProtKB-EC"/>
</dbReference>
<keyword evidence="4 6" id="KW-0560">Oxidoreductase</keyword>
<comment type="cofactor">
    <cofactor evidence="1">
        <name>FAD</name>
        <dbReference type="ChEBI" id="CHEBI:57692"/>
    </cofactor>
</comment>
<dbReference type="PANTHER" id="PTHR10961:SF7">
    <property type="entry name" value="FAD DEPENDENT OXIDOREDUCTASE DOMAIN-CONTAINING PROTEIN"/>
    <property type="match status" value="1"/>
</dbReference>
<keyword evidence="7" id="KW-1185">Reference proteome</keyword>
<feature type="domain" description="FAD dependent oxidoreductase" evidence="5">
    <location>
        <begin position="5"/>
        <end position="353"/>
    </location>
</feature>